<dbReference type="InterPro" id="IPR043472">
    <property type="entry name" value="Macro_dom-like"/>
</dbReference>
<reference evidence="1" key="1">
    <citation type="journal article" date="2016" name="Nat. Commun.">
        <title>The channel catfish genome sequence provides insights into the evolution of scale formation in teleosts.</title>
        <authorList>
            <person name="Liu Z."/>
            <person name="Liu S."/>
            <person name="Yao J."/>
            <person name="Bao L."/>
            <person name="Zhang J."/>
            <person name="Li Y."/>
            <person name="Jiang C."/>
            <person name="Sun L."/>
            <person name="Wang R."/>
            <person name="Zhang Y."/>
            <person name="Zhou T."/>
            <person name="Zeng Q."/>
            <person name="Fu Q."/>
            <person name="Gao S."/>
            <person name="Li N."/>
            <person name="Koren S."/>
            <person name="Jiang Y."/>
            <person name="Zimin A."/>
            <person name="Xu P."/>
            <person name="Phillippy A.M."/>
            <person name="Geng X."/>
            <person name="Song L."/>
            <person name="Sun F."/>
            <person name="Li C."/>
            <person name="Wang X."/>
            <person name="Chen A."/>
            <person name="Jin Y."/>
            <person name="Yuan Z."/>
            <person name="Yang Y."/>
            <person name="Tan S."/>
            <person name="Peatman E."/>
            <person name="Lu J."/>
            <person name="Qin Z."/>
            <person name="Dunham R."/>
            <person name="Li Z."/>
            <person name="Sonstegard T."/>
            <person name="Feng J."/>
            <person name="Danzmann R.G."/>
            <person name="Schroeder S."/>
            <person name="Scheffler B."/>
            <person name="Duke M.V."/>
            <person name="Ballard L."/>
            <person name="Kucuktas H."/>
            <person name="Kaltenboeck L."/>
            <person name="Liu H."/>
            <person name="Armbruster J."/>
            <person name="Xie Y."/>
            <person name="Kirby M.L."/>
            <person name="Tian Y."/>
            <person name="Flanagan M.E."/>
            <person name="Mu W."/>
            <person name="Waldbieser G.C."/>
        </authorList>
    </citation>
    <scope>NUCLEOTIDE SEQUENCE [LARGE SCALE GENOMIC DNA]</scope>
    <source>
        <strain evidence="1">SDA103</strain>
    </source>
</reference>
<name>A0A9F7TNY4_ICTPU</name>
<dbReference type="RefSeq" id="XP_053542298.1">
    <property type="nucleotide sequence ID" value="XM_053686323.1"/>
</dbReference>
<dbReference type="InterPro" id="IPR050892">
    <property type="entry name" value="ADP-ribose_metab_enzymes"/>
</dbReference>
<dbReference type="PANTHER" id="PTHR12521:SF0">
    <property type="entry name" value="ADP-RIBOSE GLYCOHYDROLASE OARD1"/>
    <property type="match status" value="1"/>
</dbReference>
<evidence type="ECO:0000313" key="1">
    <source>
        <dbReference type="Proteomes" id="UP000221080"/>
    </source>
</evidence>
<accession>A0A9F7TNY4</accession>
<dbReference type="Proteomes" id="UP000221080">
    <property type="component" value="Chromosome 15"/>
</dbReference>
<organism evidence="1 2">
    <name type="scientific">Ictalurus punctatus</name>
    <name type="common">Channel catfish</name>
    <name type="synonym">Silurus punctatus</name>
    <dbReference type="NCBI Taxonomy" id="7998"/>
    <lineage>
        <taxon>Eukaryota</taxon>
        <taxon>Metazoa</taxon>
        <taxon>Chordata</taxon>
        <taxon>Craniata</taxon>
        <taxon>Vertebrata</taxon>
        <taxon>Euteleostomi</taxon>
        <taxon>Actinopterygii</taxon>
        <taxon>Neopterygii</taxon>
        <taxon>Teleostei</taxon>
        <taxon>Ostariophysi</taxon>
        <taxon>Siluriformes</taxon>
        <taxon>Ictaluridae</taxon>
        <taxon>Ictalurus</taxon>
    </lineage>
</organism>
<protein>
    <submittedName>
        <fullName evidence="2">ADP-ribose glycohydrolase OARD1 isoform X2</fullName>
    </submittedName>
</protein>
<proteinExistence type="predicted"/>
<dbReference type="GeneID" id="108276309"/>
<evidence type="ECO:0000313" key="2">
    <source>
        <dbReference type="RefSeq" id="XP_053542298.1"/>
    </source>
</evidence>
<dbReference type="Gene3D" id="3.40.220.10">
    <property type="entry name" value="Leucine Aminopeptidase, subunit E, domain 1"/>
    <property type="match status" value="1"/>
</dbReference>
<dbReference type="SUPFAM" id="SSF52949">
    <property type="entry name" value="Macro domain-like"/>
    <property type="match status" value="1"/>
</dbReference>
<dbReference type="PANTHER" id="PTHR12521">
    <property type="entry name" value="PROTEIN C6ORF130"/>
    <property type="match status" value="1"/>
</dbReference>
<dbReference type="CTD" id="221443"/>
<keyword evidence="1" id="KW-1185">Reference proteome</keyword>
<sequence>MGSKLQYVSGNLFSCPRTDSLAHCISMDCKMGAGIAATFKRRFGGVNELLAQQKQPGECAVLKRGDRFVYYLISIRLSICGMCWTNKSDPWRPLQRPCGLCASMGTYTIFDRLQRISTTRNLPMKHSDEVWKQ</sequence>
<gene>
    <name evidence="2" type="primary">oard1</name>
</gene>
<dbReference type="AlphaFoldDB" id="A0A9F7TNY4"/>
<dbReference type="GO" id="GO:0140291">
    <property type="term" value="P:peptidyl-glutamate ADP-deribosylation"/>
    <property type="evidence" value="ECO:0007669"/>
    <property type="project" value="TreeGrafter"/>
</dbReference>
<reference evidence="2" key="2">
    <citation type="submission" date="2025-08" db="UniProtKB">
        <authorList>
            <consortium name="RefSeq"/>
        </authorList>
    </citation>
    <scope>IDENTIFICATION</scope>
    <source>
        <tissue evidence="2">Blood</tissue>
    </source>
</reference>